<dbReference type="SUPFAM" id="SSF117782">
    <property type="entry name" value="YbjQ-like"/>
    <property type="match status" value="1"/>
</dbReference>
<keyword evidence="3" id="KW-1185">Reference proteome</keyword>
<proteinExistence type="inferred from homology"/>
<comment type="similarity">
    <text evidence="1">Belongs to the UPF0145 family.</text>
</comment>
<organism evidence="2 3">
    <name type="scientific">Winogradskyella flava</name>
    <dbReference type="NCBI Taxonomy" id="1884876"/>
    <lineage>
        <taxon>Bacteria</taxon>
        <taxon>Pseudomonadati</taxon>
        <taxon>Bacteroidota</taxon>
        <taxon>Flavobacteriia</taxon>
        <taxon>Flavobacteriales</taxon>
        <taxon>Flavobacteriaceae</taxon>
        <taxon>Winogradskyella</taxon>
    </lineage>
</organism>
<dbReference type="PANTHER" id="PTHR34068">
    <property type="entry name" value="UPF0145 PROTEIN YBJQ"/>
    <property type="match status" value="1"/>
</dbReference>
<name>A0A842IR02_9FLAO</name>
<dbReference type="Pfam" id="PF01906">
    <property type="entry name" value="YbjQ_1"/>
    <property type="match status" value="1"/>
</dbReference>
<dbReference type="EMBL" id="JACLCP010000001">
    <property type="protein sequence ID" value="MBC2843897.1"/>
    <property type="molecule type" value="Genomic_DNA"/>
</dbReference>
<comment type="caution">
    <text evidence="2">The sequence shown here is derived from an EMBL/GenBank/DDBJ whole genome shotgun (WGS) entry which is preliminary data.</text>
</comment>
<dbReference type="Gene3D" id="3.30.110.70">
    <property type="entry name" value="Hypothetical protein apc22750. Chain B"/>
    <property type="match status" value="1"/>
</dbReference>
<evidence type="ECO:0000313" key="3">
    <source>
        <dbReference type="Proteomes" id="UP000533900"/>
    </source>
</evidence>
<dbReference type="InterPro" id="IPR035439">
    <property type="entry name" value="UPF0145_dom_sf"/>
</dbReference>
<dbReference type="InterPro" id="IPR002765">
    <property type="entry name" value="UPF0145_YbjQ-like"/>
</dbReference>
<reference evidence="2" key="1">
    <citation type="submission" date="2020-08" db="EMBL/GenBank/DDBJ databases">
        <title>Winogradskyella ouciana sp. nov., isolated from the hadal seawater of the Mariana Trench.</title>
        <authorList>
            <person name="He X."/>
        </authorList>
    </citation>
    <scope>NUCLEOTIDE SEQUENCE [LARGE SCALE GENOMIC DNA]</scope>
    <source>
        <strain evidence="2">KCTC 52348</strain>
    </source>
</reference>
<sequence length="100" mass="10777">MILTTTNSIEHHKIVDYCGIVTGVSMKMRDLSAFAGKEKQSLQMEEALNELKEQAFKKLLTNAKGLGANAVVGIHIDFEPIGTGYYFGVSVTGTAVKVAT</sequence>
<accession>A0A842IR02</accession>
<evidence type="ECO:0000256" key="1">
    <source>
        <dbReference type="ARBA" id="ARBA00010751"/>
    </source>
</evidence>
<protein>
    <submittedName>
        <fullName evidence="2">Heavy metal-binding domain-containing protein</fullName>
    </submittedName>
</protein>
<dbReference type="AlphaFoldDB" id="A0A842IR02"/>
<dbReference type="PANTHER" id="PTHR34068:SF1">
    <property type="entry name" value="UPF0145 PROTEIN YBJQ"/>
    <property type="match status" value="1"/>
</dbReference>
<dbReference type="Proteomes" id="UP000533900">
    <property type="component" value="Unassembled WGS sequence"/>
</dbReference>
<gene>
    <name evidence="2" type="ORF">H7F21_02245</name>
</gene>
<evidence type="ECO:0000313" key="2">
    <source>
        <dbReference type="EMBL" id="MBC2843897.1"/>
    </source>
</evidence>
<dbReference type="RefSeq" id="WP_185787605.1">
    <property type="nucleotide sequence ID" value="NZ_CANMIT010000001.1"/>
</dbReference>